<protein>
    <recommendedName>
        <fullName evidence="3">Lipoprotein</fullName>
    </recommendedName>
</protein>
<evidence type="ECO:0000313" key="2">
    <source>
        <dbReference type="Proteomes" id="UP000000370"/>
    </source>
</evidence>
<keyword evidence="2" id="KW-1185">Reference proteome</keyword>
<name>A9KPR3_LACP7</name>
<dbReference type="PROSITE" id="PS51257">
    <property type="entry name" value="PROKAR_LIPOPROTEIN"/>
    <property type="match status" value="1"/>
</dbReference>
<dbReference type="HOGENOM" id="CLU_1021986_0_0_9"/>
<evidence type="ECO:0008006" key="3">
    <source>
        <dbReference type="Google" id="ProtNLM"/>
    </source>
</evidence>
<evidence type="ECO:0000313" key="1">
    <source>
        <dbReference type="EMBL" id="ABX41812.1"/>
    </source>
</evidence>
<gene>
    <name evidence="1" type="ordered locus">Cphy_1437</name>
</gene>
<proteinExistence type="predicted"/>
<dbReference type="AlphaFoldDB" id="A9KPR3"/>
<dbReference type="KEGG" id="cpy:Cphy_1437"/>
<sequence precursor="true">MKRIVIFVLITIALCSCSSKNKFVTNKDVDEITNTPFIKPTSTSDISDKNTPTIENFPEFTLGKLKETTSKEDCIHYFFESITDLIALEEYSVKIIEMGYDVIGAWNYVRFLDISDSSINIQEKHFHAKNSENNFIDIIVKNSNCEIVVGKITDTTKNEIACKVFEKLEDFLRFDNGILLSEDLHDLPMYTFGDVSDEQVKDYVTKLNDLGLYQMEYKDKFDSRIDLSYEYDLCNKTGCIITVQYQKEKSIMNIIIRNNAAMILQNWAEDFN</sequence>
<dbReference type="EMBL" id="CP000885">
    <property type="protein sequence ID" value="ABX41812.1"/>
    <property type="molecule type" value="Genomic_DNA"/>
</dbReference>
<accession>A9KPR3</accession>
<dbReference type="RefSeq" id="WP_012199466.1">
    <property type="nucleotide sequence ID" value="NC_010001.1"/>
</dbReference>
<reference evidence="2" key="1">
    <citation type="submission" date="2007-11" db="EMBL/GenBank/DDBJ databases">
        <title>Complete genome sequence of Clostridium phytofermentans ISDg.</title>
        <authorList>
            <person name="Leschine S.B."/>
            <person name="Warnick T.A."/>
            <person name="Blanchard J.L."/>
            <person name="Schnell D.J."/>
            <person name="Petit E.L."/>
            <person name="LaTouf W.G."/>
            <person name="Copeland A."/>
            <person name="Lucas S."/>
            <person name="Lapidus A."/>
            <person name="Barry K."/>
            <person name="Glavina del Rio T."/>
            <person name="Dalin E."/>
            <person name="Tice H."/>
            <person name="Pitluck S."/>
            <person name="Kiss H."/>
            <person name="Brettin T."/>
            <person name="Bruce D."/>
            <person name="Detter J.C."/>
            <person name="Han C."/>
            <person name="Kuske C."/>
            <person name="Schmutz J."/>
            <person name="Larimer F."/>
            <person name="Land M."/>
            <person name="Hauser L."/>
            <person name="Kyrpides N."/>
            <person name="Kim E.A."/>
            <person name="Richardson P."/>
        </authorList>
    </citation>
    <scope>NUCLEOTIDE SEQUENCE [LARGE SCALE GENOMIC DNA]</scope>
    <source>
        <strain evidence="2">ATCC 700394 / DSM 18823 / ISDg</strain>
    </source>
</reference>
<organism evidence="1 2">
    <name type="scientific">Lachnoclostridium phytofermentans (strain ATCC 700394 / DSM 18823 / ISDg)</name>
    <name type="common">Clostridium phytofermentans</name>
    <dbReference type="NCBI Taxonomy" id="357809"/>
    <lineage>
        <taxon>Bacteria</taxon>
        <taxon>Bacillati</taxon>
        <taxon>Bacillota</taxon>
        <taxon>Clostridia</taxon>
        <taxon>Lachnospirales</taxon>
        <taxon>Lachnospiraceae</taxon>
    </lineage>
</organism>
<dbReference type="Proteomes" id="UP000000370">
    <property type="component" value="Chromosome"/>
</dbReference>